<dbReference type="Proteomes" id="UP000311382">
    <property type="component" value="Unassembled WGS sequence"/>
</dbReference>
<sequence length="175" mass="19739">MDGWPRAGHMYRCRNSLSLYSLDLSAARCAARGEPRWPRPLPHPLERRPLREAARWPPPPPFREMRFSEPLHDLLGTCALHAHVACTTDSRGRRHIPQRDRALATDARRGRLRRRRLLSLPPLSLCLLPLCAGCLTPVHAHRVHPAPDVRGSRATPRTASTTTSITTRGRARLSL</sequence>
<evidence type="ECO:0000256" key="1">
    <source>
        <dbReference type="SAM" id="MobiDB-lite"/>
    </source>
</evidence>
<dbReference type="EMBL" id="SOZI01000116">
    <property type="protein sequence ID" value="TNY18916.1"/>
    <property type="molecule type" value="Genomic_DNA"/>
</dbReference>
<feature type="transmembrane region" description="Helical" evidence="2">
    <location>
        <begin position="117"/>
        <end position="138"/>
    </location>
</feature>
<keyword evidence="2" id="KW-0812">Transmembrane</keyword>
<feature type="region of interest" description="Disordered" evidence="1">
    <location>
        <begin position="144"/>
        <end position="175"/>
    </location>
</feature>
<evidence type="ECO:0000313" key="4">
    <source>
        <dbReference type="Proteomes" id="UP000311382"/>
    </source>
</evidence>
<name>A0A5C5FRQ2_9BASI</name>
<feature type="compositionally biased region" description="Low complexity" evidence="1">
    <location>
        <begin position="152"/>
        <end position="168"/>
    </location>
</feature>
<protein>
    <submittedName>
        <fullName evidence="3">Uncharacterized protein</fullName>
    </submittedName>
</protein>
<dbReference type="AlphaFoldDB" id="A0A5C5FRQ2"/>
<keyword evidence="2" id="KW-1133">Transmembrane helix</keyword>
<evidence type="ECO:0000256" key="2">
    <source>
        <dbReference type="SAM" id="Phobius"/>
    </source>
</evidence>
<keyword evidence="2" id="KW-0472">Membrane</keyword>
<proteinExistence type="predicted"/>
<keyword evidence="4" id="KW-1185">Reference proteome</keyword>
<accession>A0A5C5FRQ2</accession>
<evidence type="ECO:0000313" key="3">
    <source>
        <dbReference type="EMBL" id="TNY18916.1"/>
    </source>
</evidence>
<reference evidence="3 4" key="1">
    <citation type="submission" date="2019-03" db="EMBL/GenBank/DDBJ databases">
        <title>Rhodosporidium diobovatum UCD-FST 08-225 genome sequencing, assembly, and annotation.</title>
        <authorList>
            <person name="Fakankun I.U."/>
            <person name="Fristensky B."/>
            <person name="Levin D.B."/>
        </authorList>
    </citation>
    <scope>NUCLEOTIDE SEQUENCE [LARGE SCALE GENOMIC DNA]</scope>
    <source>
        <strain evidence="3 4">UCD-FST 08-225</strain>
    </source>
</reference>
<gene>
    <name evidence="3" type="ORF">DMC30DRAFT_29294</name>
</gene>
<organism evidence="3 4">
    <name type="scientific">Rhodotorula diobovata</name>
    <dbReference type="NCBI Taxonomy" id="5288"/>
    <lineage>
        <taxon>Eukaryota</taxon>
        <taxon>Fungi</taxon>
        <taxon>Dikarya</taxon>
        <taxon>Basidiomycota</taxon>
        <taxon>Pucciniomycotina</taxon>
        <taxon>Microbotryomycetes</taxon>
        <taxon>Sporidiobolales</taxon>
        <taxon>Sporidiobolaceae</taxon>
        <taxon>Rhodotorula</taxon>
    </lineage>
</organism>
<comment type="caution">
    <text evidence="3">The sequence shown here is derived from an EMBL/GenBank/DDBJ whole genome shotgun (WGS) entry which is preliminary data.</text>
</comment>